<organism evidence="2">
    <name type="scientific">Shelly beach virus</name>
    <dbReference type="NCBI Taxonomy" id="2485878"/>
    <lineage>
        <taxon>Viruses</taxon>
        <taxon>Riboviria</taxon>
    </lineage>
</organism>
<evidence type="ECO:0000313" key="2">
    <source>
        <dbReference type="EMBL" id="AYP67580.1"/>
    </source>
</evidence>
<evidence type="ECO:0000259" key="1">
    <source>
        <dbReference type="Pfam" id="PF20831"/>
    </source>
</evidence>
<dbReference type="EMBL" id="MK026603">
    <property type="protein sequence ID" value="AYP67580.1"/>
    <property type="molecule type" value="Genomic_RNA"/>
</dbReference>
<name>A0A3G3BTK2_9VIRU</name>
<dbReference type="InterPro" id="IPR048607">
    <property type="entry name" value="Reov_VP3_MTase1"/>
</dbReference>
<protein>
    <submittedName>
        <fullName evidence="2">VP4</fullName>
    </submittedName>
</protein>
<proteinExistence type="predicted"/>
<accession>A0A3G3BTK2</accession>
<reference evidence="2" key="1">
    <citation type="submission" date="2018-10" db="EMBL/GenBank/DDBJ databases">
        <title>Extensive Diversity of RNA Viruses in Australian Ticks.</title>
        <authorList>
            <person name="Harvey E."/>
            <person name="Rose K."/>
            <person name="Eden J.-S."/>
            <person name="Lo N."/>
            <person name="Abeyasuriya T."/>
            <person name="Shi M."/>
            <person name="Doggett S.L."/>
            <person name="Holmes E.C."/>
        </authorList>
    </citation>
    <scope>NUCLEOTIDE SEQUENCE</scope>
</reference>
<dbReference type="Pfam" id="PF20831">
    <property type="entry name" value="Reov_VP3_MTase1"/>
    <property type="match status" value="1"/>
</dbReference>
<feature type="domain" description="Reovirus VP3 protein Methyltransferase" evidence="1">
    <location>
        <begin position="592"/>
        <end position="774"/>
    </location>
</feature>
<sequence length="1172" mass="137247">MKFRETIYPYNFDFENEKLLQHWHITRFLNQLQSKELIALNFQDGQLLLQFNGIFRGLGFKRYHFERKNAESAQRTLRELSRGLTRFKKTNRSNSKIGINFYIDTLKNEDRNSEVIDVIIKFKGLIAFLKTTGVQYLERIGHDELTNCYVSPILLSYWVERWDKYNGSTFDEGFWESVTYNGDVRSLEGKLVDLREYWSRGESLAGLRVYFPQQSYVLIQDVTEPFELQLRFTNYHVEYFTSENLFSINSLRDYVEGRRLSLIHIMPHFLIYHVHNFNTDDDFTHYLEWSIYRSQNELSDYTSSIRYTSGLRFTRGAVISSQASRYQQFLNLVLWNPTHFVFSSRSSDYLQWQGILTHAFHQFELEFVDFEYTIEGMYPSPQILRDYVSLQLQSLTHVNERTERIIDLLRNYLDISYDAEFPQPIVQLLGRVSSSVQKPLPTIFSEVPSGDELHSTFLPFIQFVQARISNDKFKNQRAGMRRSLLGAITTPIYTVDKPVAQVRDVLKRIKQIRESEYLRVLMKRVVPIDLNRVFQEISELLLQDNEITVSFWFGLLLHCTANDANIENISSDNDDDPVTYGLECTLKRSMLNRSSVIINSSTPKLLSVFDSIFHYWSSLNSARVTVRLPYIQNCLRRVLILGAVGAGDPVGEMLQQYFHSSVTQVGAFGTGKVIRAEVSHFEFNVSYTCILSDLDMGGVETALDLDNFLSNIIIKYMRNIQPKLGIFKINYSSALMMHYILNYLQREFLYFYNYTISFITPQFGKVANYEKYLVFIEFDNTQHQGRFLSLNDNETVLYNDVIPLPNLEHQCLDDEDFSNFSKNEFPRTYFFITSRTTQIRDVLTVLSHRADRIITSKSFGSDSVSYYATMNPVRVRLCLRIPNLLKMTSQLSERFNVEQFANSNYTFERENRTLSLGNFYRELTRIQILAHDQGVETLSSLSVFTTIENNYHYVGVGDERARNILCVPPLSPYTIYDKRTYPQIEIFNIKCVDQYFPFHDLDAIDTLILDEYNRHQKKLKFFFTFMIFNKALTRELLLARLLTLATMMSKHRDMIQCIYFNTYLEFFGLPNRRSITLDQPYLIFDDITITAKQNENEIDIYGTFSKNYDLVQLLKYEEIQRIADDLNVALTTLPLHANHVNFALWNLGISPSAFDFTGITIASEFCPMLKFE</sequence>